<dbReference type="GO" id="GO:0009279">
    <property type="term" value="C:cell outer membrane"/>
    <property type="evidence" value="ECO:0007669"/>
    <property type="project" value="UniProtKB-SubCell"/>
</dbReference>
<keyword evidence="9" id="KW-0472">Membrane</keyword>
<evidence type="ECO:0000256" key="2">
    <source>
        <dbReference type="ARBA" id="ARBA00004442"/>
    </source>
</evidence>
<dbReference type="Pfam" id="PF05662">
    <property type="entry name" value="YadA_stalk"/>
    <property type="match status" value="2"/>
</dbReference>
<dbReference type="GO" id="GO:0015031">
    <property type="term" value="P:protein transport"/>
    <property type="evidence" value="ECO:0007669"/>
    <property type="project" value="UniProtKB-KW"/>
</dbReference>
<evidence type="ECO:0000256" key="1">
    <source>
        <dbReference type="ARBA" id="ARBA00004241"/>
    </source>
</evidence>
<comment type="subcellular location">
    <subcellularLocation>
        <location evidence="2">Cell outer membrane</location>
    </subcellularLocation>
    <subcellularLocation>
        <location evidence="1">Cell surface</location>
    </subcellularLocation>
</comment>
<dbReference type="InterPro" id="IPR008635">
    <property type="entry name" value="Coiled_stalk_dom"/>
</dbReference>
<sequence>AIGENAVSVGYNSFVRQSGVNGVALGANAGASGADSVALGSGSRTYEANVVSLGSGNGRGGPATRRIVNLGAGAIAAGSTDAINGGQLFQSLSNAASFLGGGAAIGAQGVFVAPTYVIQGASYNNVGAALTALDSKVTELDARGVTATASTAARTLSLRTAGVPAVAASAVSTSGNAVADTGAGVQGTPTAAVVGSITPAATSTAVGTAAVANHVTGTAIGGSAYAHGPNDTAIGSNARVNADGSTAVGANTQIAAVATNAVAMGEGAQVSAASGTAIGQGARASAQGAVALGQGSVADRANTVSVGSVGGERQVANVAAGTRATDAVNKGQLDNGVAAANSYTDSRYNAMADSFETYQGDIEDRLRRQNRRLDRQGAMSSAMLNMAASVGGIATQNRVGAGVGFQNGESALSVGYQRAISPRATLTVGGALSGDDSSIGVGAGFGW</sequence>
<feature type="domain" description="Trimeric autotransporter adhesin YadA-like C-terminal membrane anchor" evidence="11">
    <location>
        <begin position="397"/>
        <end position="447"/>
    </location>
</feature>
<evidence type="ECO:0000313" key="15">
    <source>
        <dbReference type="Proteomes" id="UP000019143"/>
    </source>
</evidence>
<evidence type="ECO:0000313" key="14">
    <source>
        <dbReference type="EMBL" id="GAE48979.1"/>
    </source>
</evidence>
<dbReference type="GO" id="GO:0009986">
    <property type="term" value="C:cell surface"/>
    <property type="evidence" value="ECO:0007669"/>
    <property type="project" value="UniProtKB-SubCell"/>
</dbReference>
<dbReference type="Gene3D" id="1.20.5.170">
    <property type="match status" value="1"/>
</dbReference>
<evidence type="ECO:0000256" key="4">
    <source>
        <dbReference type="ARBA" id="ARBA00022448"/>
    </source>
</evidence>
<dbReference type="InterPro" id="IPR011049">
    <property type="entry name" value="Serralysin-like_metalloprot_C"/>
</dbReference>
<dbReference type="InterPro" id="IPR045584">
    <property type="entry name" value="Pilin-like"/>
</dbReference>
<proteinExistence type="inferred from homology"/>
<keyword evidence="5" id="KW-1134">Transmembrane beta strand</keyword>
<evidence type="ECO:0000256" key="7">
    <source>
        <dbReference type="ARBA" id="ARBA00022729"/>
    </source>
</evidence>
<organism evidence="14 15">
    <name type="scientific">Xanthomonas arboricola pv. pruni str. MAFF 311562</name>
    <dbReference type="NCBI Taxonomy" id="1414836"/>
    <lineage>
        <taxon>Bacteria</taxon>
        <taxon>Pseudomonadati</taxon>
        <taxon>Pseudomonadota</taxon>
        <taxon>Gammaproteobacteria</taxon>
        <taxon>Lysobacterales</taxon>
        <taxon>Lysobacteraceae</taxon>
        <taxon>Xanthomonas</taxon>
    </lineage>
</organism>
<dbReference type="SUPFAM" id="SSF54523">
    <property type="entry name" value="Pili subunits"/>
    <property type="match status" value="1"/>
</dbReference>
<dbReference type="SUPFAM" id="SSF101967">
    <property type="entry name" value="Adhesin YadA, collagen-binding domain"/>
    <property type="match status" value="2"/>
</dbReference>
<feature type="domain" description="Trimeric autotransporter adhesin YadA-like head" evidence="12">
    <location>
        <begin position="226"/>
        <end position="252"/>
    </location>
</feature>
<dbReference type="Pfam" id="PF03895">
    <property type="entry name" value="YadA_anchor"/>
    <property type="match status" value="1"/>
</dbReference>
<evidence type="ECO:0000256" key="8">
    <source>
        <dbReference type="ARBA" id="ARBA00022927"/>
    </source>
</evidence>
<reference evidence="14 15" key="1">
    <citation type="submission" date="2014-01" db="EMBL/GenBank/DDBJ databases">
        <title>Genome sequence and analysis of Xanthomonas arboricola pv. pruni.</title>
        <authorList>
            <person name="Fujikawa T."/>
            <person name="Nakazono-Nagaoka E."/>
        </authorList>
    </citation>
    <scope>NUCLEOTIDE SEQUENCE [LARGE SCALE GENOMIC DNA]</scope>
    <source>
        <strain evidence="15">MAFF 311562</strain>
    </source>
</reference>
<gene>
    <name evidence="14" type="primary">xadA1</name>
    <name evidence="14" type="ORF">XPU_0511</name>
</gene>
<feature type="non-terminal residue" evidence="14">
    <location>
        <position position="1"/>
    </location>
</feature>
<evidence type="ECO:0000259" key="11">
    <source>
        <dbReference type="Pfam" id="PF03895"/>
    </source>
</evidence>
<dbReference type="EMBL" id="BAVB01000070">
    <property type="protein sequence ID" value="GAE48979.1"/>
    <property type="molecule type" value="Genomic_DNA"/>
</dbReference>
<feature type="domain" description="Trimeric autotransporter adhesin YadA-like head" evidence="12">
    <location>
        <begin position="284"/>
        <end position="308"/>
    </location>
</feature>
<evidence type="ECO:0000256" key="5">
    <source>
        <dbReference type="ARBA" id="ARBA00022452"/>
    </source>
</evidence>
<dbReference type="InterPro" id="IPR008640">
    <property type="entry name" value="Adhesin_Head_dom"/>
</dbReference>
<comment type="similarity">
    <text evidence="3">Belongs to the autotransporter-2 (AT-2) (TC 1.B.40) family.</text>
</comment>
<evidence type="ECO:0000256" key="10">
    <source>
        <dbReference type="ARBA" id="ARBA00023237"/>
    </source>
</evidence>
<dbReference type="Gene3D" id="2.150.10.10">
    <property type="entry name" value="Serralysin-like metalloprotease, C-terminal"/>
    <property type="match status" value="2"/>
</dbReference>
<feature type="domain" description="Trimeric autotransporter adhesin YadA-like head" evidence="12">
    <location>
        <begin position="18"/>
        <end position="43"/>
    </location>
</feature>
<evidence type="ECO:0000256" key="6">
    <source>
        <dbReference type="ARBA" id="ARBA00022692"/>
    </source>
</evidence>
<dbReference type="InterPro" id="IPR005594">
    <property type="entry name" value="YadA_C"/>
</dbReference>
<protein>
    <submittedName>
        <fullName evidence="14">Autotransporter adhesin</fullName>
    </submittedName>
</protein>
<feature type="domain" description="Trimeric autotransporter adhesin YadA-like head" evidence="12">
    <location>
        <begin position="257"/>
        <end position="282"/>
    </location>
</feature>
<dbReference type="Proteomes" id="UP000019143">
    <property type="component" value="Unassembled WGS sequence"/>
</dbReference>
<comment type="caution">
    <text evidence="14">The sequence shown here is derived from an EMBL/GenBank/DDBJ whole genome shotgun (WGS) entry which is preliminary data.</text>
</comment>
<name>W4RZA1_9XANT</name>
<evidence type="ECO:0000256" key="9">
    <source>
        <dbReference type="ARBA" id="ARBA00023136"/>
    </source>
</evidence>
<evidence type="ECO:0000259" key="12">
    <source>
        <dbReference type="Pfam" id="PF05658"/>
    </source>
</evidence>
<feature type="domain" description="Trimeric autotransporter adhesin YadA-like stalk" evidence="13">
    <location>
        <begin position="66"/>
        <end position="97"/>
    </location>
</feature>
<keyword evidence="6" id="KW-0812">Transmembrane</keyword>
<keyword evidence="10" id="KW-0998">Cell outer membrane</keyword>
<feature type="domain" description="Trimeric autotransporter adhesin YadA-like stalk" evidence="13">
    <location>
        <begin position="314"/>
        <end position="352"/>
    </location>
</feature>
<evidence type="ECO:0000259" key="13">
    <source>
        <dbReference type="Pfam" id="PF05662"/>
    </source>
</evidence>
<evidence type="ECO:0000256" key="3">
    <source>
        <dbReference type="ARBA" id="ARBA00005848"/>
    </source>
</evidence>
<keyword evidence="8" id="KW-0653">Protein transport</keyword>
<dbReference type="AlphaFoldDB" id="W4RZA1"/>
<keyword evidence="7" id="KW-0732">Signal</keyword>
<dbReference type="Gene3D" id="3.30.1300.30">
    <property type="entry name" value="GSPII I/J protein-like"/>
    <property type="match status" value="1"/>
</dbReference>
<keyword evidence="4" id="KW-0813">Transport</keyword>
<dbReference type="Pfam" id="PF05658">
    <property type="entry name" value="YadA_head"/>
    <property type="match status" value="4"/>
</dbReference>
<accession>W4RZA1</accession>